<dbReference type="OrthoDB" id="2428500at2759"/>
<gene>
    <name evidence="2" type="ORF">DERYTH_LOCUS10005</name>
</gene>
<proteinExistence type="predicted"/>
<feature type="domain" description="Tc1-like transposase DDE" evidence="1">
    <location>
        <begin position="19"/>
        <end position="105"/>
    </location>
</feature>
<comment type="caution">
    <text evidence="2">The sequence shown here is derived from an EMBL/GenBank/DDBJ whole genome shotgun (WGS) entry which is preliminary data.</text>
</comment>
<dbReference type="Gene3D" id="3.30.420.10">
    <property type="entry name" value="Ribonuclease H-like superfamily/Ribonuclease H"/>
    <property type="match status" value="1"/>
</dbReference>
<dbReference type="InterPro" id="IPR036397">
    <property type="entry name" value="RNaseH_sf"/>
</dbReference>
<dbReference type="Proteomes" id="UP000789405">
    <property type="component" value="Unassembled WGS sequence"/>
</dbReference>
<name>A0A9N9H0G3_9GLOM</name>
<dbReference type="EMBL" id="CAJVPY010005646">
    <property type="protein sequence ID" value="CAG8647594.1"/>
    <property type="molecule type" value="Genomic_DNA"/>
</dbReference>
<keyword evidence="3" id="KW-1185">Reference proteome</keyword>
<dbReference type="GO" id="GO:0003676">
    <property type="term" value="F:nucleic acid binding"/>
    <property type="evidence" value="ECO:0007669"/>
    <property type="project" value="InterPro"/>
</dbReference>
<organism evidence="2 3">
    <name type="scientific">Dentiscutata erythropus</name>
    <dbReference type="NCBI Taxonomy" id="1348616"/>
    <lineage>
        <taxon>Eukaryota</taxon>
        <taxon>Fungi</taxon>
        <taxon>Fungi incertae sedis</taxon>
        <taxon>Mucoromycota</taxon>
        <taxon>Glomeromycotina</taxon>
        <taxon>Glomeromycetes</taxon>
        <taxon>Diversisporales</taxon>
        <taxon>Gigasporaceae</taxon>
        <taxon>Dentiscutata</taxon>
    </lineage>
</organism>
<evidence type="ECO:0000313" key="3">
    <source>
        <dbReference type="Proteomes" id="UP000789405"/>
    </source>
</evidence>
<evidence type="ECO:0000259" key="1">
    <source>
        <dbReference type="Pfam" id="PF13358"/>
    </source>
</evidence>
<protein>
    <submittedName>
        <fullName evidence="2">24478_t:CDS:1</fullName>
    </submittedName>
</protein>
<sequence length="144" mass="16794">MNLLVSRGQALKNGIVKFKSNLGSTNSEVFANFIFEFLEEIPDNKYLVMDNVSFYKPNIVKEIIADTNHKFMYLPPYLPFLNLIKGCFSKVKNSVARNYLEDQETIFKKIDEAFDLVTDKDCKNWIEHTTTYFQYCLDKVPINV</sequence>
<accession>A0A9N9H0G3</accession>
<dbReference type="AlphaFoldDB" id="A0A9N9H0G3"/>
<reference evidence="2" key="1">
    <citation type="submission" date="2021-06" db="EMBL/GenBank/DDBJ databases">
        <authorList>
            <person name="Kallberg Y."/>
            <person name="Tangrot J."/>
            <person name="Rosling A."/>
        </authorList>
    </citation>
    <scope>NUCLEOTIDE SEQUENCE</scope>
    <source>
        <strain evidence="2">MA453B</strain>
    </source>
</reference>
<dbReference type="InterPro" id="IPR038717">
    <property type="entry name" value="Tc1-like_DDE_dom"/>
</dbReference>
<dbReference type="Pfam" id="PF13358">
    <property type="entry name" value="DDE_3"/>
    <property type="match status" value="1"/>
</dbReference>
<evidence type="ECO:0000313" key="2">
    <source>
        <dbReference type="EMBL" id="CAG8647594.1"/>
    </source>
</evidence>